<dbReference type="InterPro" id="IPR036188">
    <property type="entry name" value="FAD/NAD-bd_sf"/>
</dbReference>
<dbReference type="PANTHER" id="PTHR10668:SF103">
    <property type="entry name" value="PYRIDINE NUCLEOTIDE-DISULFIDE OXIDOREDUCTASE DOMAIN-CONTAINING PROTEIN 2"/>
    <property type="match status" value="1"/>
</dbReference>
<proteinExistence type="predicted"/>
<reference evidence="1" key="1">
    <citation type="journal article" date="2011" name="Environ. Microbiol.">
        <title>Genomic insights into the metabolic potential of the polycyclic aromatic hydrocarbon degrading sulfate-reducing Deltaproteobacterium N47.</title>
        <authorList>
            <person name="Bergmann F."/>
            <person name="Selesi D."/>
            <person name="Weinmaier T."/>
            <person name="Tischler P."/>
            <person name="Rattei T."/>
            <person name="Meckenstock R.U."/>
        </authorList>
    </citation>
    <scope>NUCLEOTIDE SEQUENCE</scope>
</reference>
<evidence type="ECO:0000313" key="1">
    <source>
        <dbReference type="EMBL" id="CBX28161.1"/>
    </source>
</evidence>
<protein>
    <recommendedName>
        <fullName evidence="2">Amine oxidase domain-containing protein</fullName>
    </recommendedName>
</protein>
<dbReference type="Gene3D" id="3.50.50.60">
    <property type="entry name" value="FAD/NAD(P)-binding domain"/>
    <property type="match status" value="1"/>
</dbReference>
<dbReference type="EMBL" id="FR695868">
    <property type="protein sequence ID" value="CBX28161.1"/>
    <property type="molecule type" value="Genomic_DNA"/>
</dbReference>
<dbReference type="PANTHER" id="PTHR10668">
    <property type="entry name" value="PHYTOENE DEHYDROGENASE"/>
    <property type="match status" value="1"/>
</dbReference>
<organism evidence="1">
    <name type="scientific">uncultured Desulfobacterium sp</name>
    <dbReference type="NCBI Taxonomy" id="201089"/>
    <lineage>
        <taxon>Bacteria</taxon>
        <taxon>Pseudomonadati</taxon>
        <taxon>Thermodesulfobacteriota</taxon>
        <taxon>Desulfobacteria</taxon>
        <taxon>Desulfobacterales</taxon>
        <taxon>Desulfobacteriaceae</taxon>
        <taxon>Desulfobacterium</taxon>
        <taxon>environmental samples</taxon>
    </lineage>
</organism>
<dbReference type="SUPFAM" id="SSF51905">
    <property type="entry name" value="FAD/NAD(P)-binding domain"/>
    <property type="match status" value="1"/>
</dbReference>
<dbReference type="AlphaFoldDB" id="E1YC67"/>
<sequence length="278" mass="30543">MKVASEVKKIIVKGNRATGVVLASGEEIGARRAIVANIDPRLVFPDMVSETDKGFASRVAGIQDPGFSGIMQHMALNEAPKWKAGDHVGKSISIEPLCWLDNFRHLYDELRYGLIPSPENLAPFVSCSTVLDPTRAPAGKHTLYLWHYVPYYLKDGGPAKWDEIKTEVADMILEKLRTHTSNMGPENIIARTIYSPIDYERMNPSLVNGSILGPGSYLHQFFSHRPIPELGQYRTPIDGLYMSGQSFHPGGSITGGGRATVQVVMADLGMDFSSVAKQ</sequence>
<name>E1YC67_9BACT</name>
<accession>E1YC67</accession>
<evidence type="ECO:0008006" key="2">
    <source>
        <dbReference type="Google" id="ProtNLM"/>
    </source>
</evidence>
<gene>
    <name evidence="1" type="ORF">N47_G34850</name>
</gene>